<protein>
    <submittedName>
        <fullName evidence="1">YtxH-like family protein</fullName>
    </submittedName>
</protein>
<dbReference type="EMBL" id="CP006905">
    <property type="protein sequence ID" value="AIY85190.1"/>
    <property type="molecule type" value="Genomic_DNA"/>
</dbReference>
<dbReference type="HOGENOM" id="CLU_105320_1_0_9"/>
<name>A0A0A7G2B0_9CLOT</name>
<dbReference type="AlphaFoldDB" id="A0A0A7G2B0"/>
<dbReference type="PANTHER" id="PTHR35792:SF2">
    <property type="entry name" value="GENERAL STRESS PROTEIN"/>
    <property type="match status" value="1"/>
</dbReference>
<dbReference type="Proteomes" id="UP000030635">
    <property type="component" value="Chromosome"/>
</dbReference>
<accession>A0A0A7G2B0</accession>
<dbReference type="KEGG" id="cbv:U729_3051"/>
<dbReference type="InterPro" id="IPR024623">
    <property type="entry name" value="YtxH"/>
</dbReference>
<reference evidence="1 2" key="1">
    <citation type="journal article" date="2015" name="Infect. Genet. Evol.">
        <title>Genomic sequences of six botulinum neurotoxin-producing strains representing three clostridial species illustrate the mobility and diversity of botulinum neurotoxin genes.</title>
        <authorList>
            <person name="Smith T.J."/>
            <person name="Hill K.K."/>
            <person name="Xie G."/>
            <person name="Foley B.T."/>
            <person name="Williamson C.H."/>
            <person name="Foster J.T."/>
            <person name="Johnson S.L."/>
            <person name="Chertkov O."/>
            <person name="Teshima H."/>
            <person name="Gibbons H.S."/>
            <person name="Johnsky L.A."/>
            <person name="Karavis M.A."/>
            <person name="Smith L.A."/>
        </authorList>
    </citation>
    <scope>NUCLEOTIDE SEQUENCE [LARGE SCALE GENOMIC DNA]</scope>
    <source>
        <strain evidence="1">Sullivan</strain>
    </source>
</reference>
<dbReference type="Pfam" id="PF12732">
    <property type="entry name" value="YtxH"/>
    <property type="match status" value="1"/>
</dbReference>
<sequence>MNLSKLIEEKRKAKARACKRKTAKHVATGLTIGATVGAACAVLFAPKSGKELRADMKEVAKDVNEKVKTKANTATLNCRNNYLEARSKIKEYLDNKNKSIKEDKIIENTEEDKDLTTEDNNTEIVEETK</sequence>
<dbReference type="STRING" id="1561.NPD11_2987"/>
<dbReference type="PANTHER" id="PTHR35792">
    <property type="entry name" value="GENERAL STRESS PROTEIN"/>
    <property type="match status" value="1"/>
</dbReference>
<dbReference type="eggNOG" id="COG4980">
    <property type="taxonomic scope" value="Bacteria"/>
</dbReference>
<dbReference type="OrthoDB" id="308333at2"/>
<keyword evidence="2" id="KW-1185">Reference proteome</keyword>
<proteinExistence type="predicted"/>
<organism evidence="1 2">
    <name type="scientific">Clostridium baratii str. Sullivan</name>
    <dbReference type="NCBI Taxonomy" id="1415775"/>
    <lineage>
        <taxon>Bacteria</taxon>
        <taxon>Bacillati</taxon>
        <taxon>Bacillota</taxon>
        <taxon>Clostridia</taxon>
        <taxon>Eubacteriales</taxon>
        <taxon>Clostridiaceae</taxon>
        <taxon>Clostridium</taxon>
    </lineage>
</organism>
<dbReference type="InterPro" id="IPR052928">
    <property type="entry name" value="Desiccation-related_membrane"/>
</dbReference>
<dbReference type="RefSeq" id="WP_039316472.1">
    <property type="nucleotide sequence ID" value="NZ_CP006905.1"/>
</dbReference>
<evidence type="ECO:0000313" key="2">
    <source>
        <dbReference type="Proteomes" id="UP000030635"/>
    </source>
</evidence>
<evidence type="ECO:0000313" key="1">
    <source>
        <dbReference type="EMBL" id="AIY85190.1"/>
    </source>
</evidence>
<gene>
    <name evidence="1" type="ORF">U729_3051</name>
</gene>